<protein>
    <submittedName>
        <fullName evidence="3">Phage major capsid protein, HK97 family</fullName>
    </submittedName>
</protein>
<dbReference type="RefSeq" id="WP_068738927.1">
    <property type="nucleotide sequence ID" value="NZ_FNSA01000003.1"/>
</dbReference>
<evidence type="ECO:0000256" key="1">
    <source>
        <dbReference type="ARBA" id="ARBA00004328"/>
    </source>
</evidence>
<name>A0A1H4WLP0_TSUTY</name>
<proteinExistence type="predicted"/>
<dbReference type="Gene3D" id="3.30.2320.10">
    <property type="entry name" value="hypothetical protein PF0899 domain"/>
    <property type="match status" value="1"/>
</dbReference>
<dbReference type="InterPro" id="IPR054612">
    <property type="entry name" value="Phage_capsid-like_C"/>
</dbReference>
<evidence type="ECO:0000259" key="2">
    <source>
        <dbReference type="Pfam" id="PF05065"/>
    </source>
</evidence>
<reference evidence="4" key="1">
    <citation type="submission" date="2016-10" db="EMBL/GenBank/DDBJ databases">
        <authorList>
            <person name="Varghese N."/>
            <person name="Submissions S."/>
        </authorList>
    </citation>
    <scope>NUCLEOTIDE SEQUENCE [LARGE SCALE GENOMIC DNA]</scope>
    <source>
        <strain evidence="4">DSM 44234</strain>
    </source>
</reference>
<comment type="subcellular location">
    <subcellularLocation>
        <location evidence="1">Virion</location>
    </subcellularLocation>
</comment>
<dbReference type="SUPFAM" id="SSF56563">
    <property type="entry name" value="Major capsid protein gp5"/>
    <property type="match status" value="1"/>
</dbReference>
<dbReference type="Proteomes" id="UP000182241">
    <property type="component" value="Unassembled WGS sequence"/>
</dbReference>
<gene>
    <name evidence="3" type="ORF">SAMN04489793_3604</name>
</gene>
<dbReference type="STRING" id="57704.SAMN04489793_3604"/>
<evidence type="ECO:0000313" key="4">
    <source>
        <dbReference type="Proteomes" id="UP000182241"/>
    </source>
</evidence>
<organism evidence="3 4">
    <name type="scientific">Tsukamurella tyrosinosolvens</name>
    <dbReference type="NCBI Taxonomy" id="57704"/>
    <lineage>
        <taxon>Bacteria</taxon>
        <taxon>Bacillati</taxon>
        <taxon>Actinomycetota</taxon>
        <taxon>Actinomycetes</taxon>
        <taxon>Mycobacteriales</taxon>
        <taxon>Tsukamurellaceae</taxon>
        <taxon>Tsukamurella</taxon>
    </lineage>
</organism>
<evidence type="ECO:0000313" key="3">
    <source>
        <dbReference type="EMBL" id="SEC94233.1"/>
    </source>
</evidence>
<dbReference type="AlphaFoldDB" id="A0A1H4WLP0"/>
<sequence>MAPQTPATVPTLLNDTVSQIVVQPLEAASVVLAAGPKIFDTSSQLRVPRIATTTSPGFVAPGGTIPDAAPGFDEITLLPPALKSLKTLTRLTNEAIRQTVVGLDSIVRQRITTDLANSLDIALLTGAGTANTIKGLVNQSGVQALAADPAVPDTFLTALSLLRAQEVKPSHIFISPADYFAIRALKDADNRYLITTDATADGFERLFGVPLVITSRLATGKAVALDIQYVAVARDLAPSVSLDTSRYFDTDESAIRVVARFDIGLLQPKAVVVITKA</sequence>
<dbReference type="Pfam" id="PF05065">
    <property type="entry name" value="Phage_capsid"/>
    <property type="match status" value="1"/>
</dbReference>
<keyword evidence="4" id="KW-1185">Reference proteome</keyword>
<accession>A0A1H4WLP0</accession>
<dbReference type="InterPro" id="IPR024455">
    <property type="entry name" value="Phage_capsid"/>
</dbReference>
<dbReference type="Gene3D" id="3.30.2400.10">
    <property type="entry name" value="Major capsid protein gp5"/>
    <property type="match status" value="1"/>
</dbReference>
<dbReference type="NCBIfam" id="TIGR01554">
    <property type="entry name" value="major_cap_HK97"/>
    <property type="match status" value="1"/>
</dbReference>
<feature type="domain" description="Phage capsid-like C-terminal" evidence="2">
    <location>
        <begin position="13"/>
        <end position="275"/>
    </location>
</feature>
<dbReference type="OrthoDB" id="9806592at2"/>
<dbReference type="EMBL" id="FNSA01000003">
    <property type="protein sequence ID" value="SEC94233.1"/>
    <property type="molecule type" value="Genomic_DNA"/>
</dbReference>